<dbReference type="EMBL" id="FQVQ01000013">
    <property type="protein sequence ID" value="SHF60444.1"/>
    <property type="molecule type" value="Genomic_DNA"/>
</dbReference>
<dbReference type="AlphaFoldDB" id="A0A1M5D0L1"/>
<dbReference type="STRING" id="1124188.SAMN05444377_11374"/>
<accession>A0A1M5D0L1</accession>
<evidence type="ECO:0008006" key="3">
    <source>
        <dbReference type="Google" id="ProtNLM"/>
    </source>
</evidence>
<evidence type="ECO:0000313" key="2">
    <source>
        <dbReference type="Proteomes" id="UP000184147"/>
    </source>
</evidence>
<keyword evidence="2" id="KW-1185">Reference proteome</keyword>
<evidence type="ECO:0000313" key="1">
    <source>
        <dbReference type="EMBL" id="SHF60444.1"/>
    </source>
</evidence>
<dbReference type="RefSeq" id="WP_073364242.1">
    <property type="nucleotide sequence ID" value="NZ_FQVQ01000013.1"/>
</dbReference>
<reference evidence="1 2" key="1">
    <citation type="submission" date="2016-11" db="EMBL/GenBank/DDBJ databases">
        <authorList>
            <person name="Jaros S."/>
            <person name="Januszkiewicz K."/>
            <person name="Wedrychowicz H."/>
        </authorList>
    </citation>
    <scope>NUCLEOTIDE SEQUENCE [LARGE SCALE GENOMIC DNA]</scope>
    <source>
        <strain evidence="1 2">DSM 25660</strain>
    </source>
</reference>
<dbReference type="Proteomes" id="UP000184147">
    <property type="component" value="Unassembled WGS sequence"/>
</dbReference>
<protein>
    <recommendedName>
        <fullName evidence="3">DUF2851 domain-containing protein</fullName>
    </recommendedName>
</protein>
<dbReference type="Pfam" id="PF11013">
    <property type="entry name" value="DUF2851"/>
    <property type="match status" value="1"/>
</dbReference>
<name>A0A1M5D0L1_9FLAO</name>
<proteinExistence type="predicted"/>
<gene>
    <name evidence="1" type="ORF">SAMN05444377_11374</name>
</gene>
<organism evidence="1 2">
    <name type="scientific">Flavobacterium fontis</name>
    <dbReference type="NCBI Taxonomy" id="1124188"/>
    <lineage>
        <taxon>Bacteria</taxon>
        <taxon>Pseudomonadati</taxon>
        <taxon>Bacteroidota</taxon>
        <taxon>Flavobacteriia</taxon>
        <taxon>Flavobacteriales</taxon>
        <taxon>Flavobacteriaceae</taxon>
        <taxon>Flavobacterium</taxon>
    </lineage>
</organism>
<sequence>MKEDFLHYVWRFTCFDVTQLQTTTGEPIILHRTGDYLQTEGPDFFNAQLQIGAQKWVGNVEIHLRSSDWYAHHHERDSRYDNVILHVVWEHDAPVFRKDNSELPVLELKSRVAPDLIHDYEKLMLRKEGLYCSHSVGQLPQQLIVLWLEKLYIARLQQKATGILDLLQVYQNDWEAVLFVVLAKNFGLNSNGEAFAMLAQSISFSIFRKEILEVHLVEALLLGQAGLIPAHPLDTYTVELQSWYDYLKVKYHLEPPEVSLRFFKLRPDNFPTIRLAQLAMLYHQRKQLFQSVWETRSIHEFYALFGVSTSPYWETHYQLDKSSRKRSKRVSEAFIQLLIINALVPIRFAYAQHLGRLDADAQMGLLHLIPPEQNAIVQKFKHWGISAHDALQSQAILQLKQQYCDRKQCLNCAIGVELLKRKS</sequence>
<dbReference type="OrthoDB" id="1005072at2"/>
<dbReference type="InterPro" id="IPR021272">
    <property type="entry name" value="DUF2851"/>
</dbReference>